<feature type="transmembrane region" description="Helical" evidence="1">
    <location>
        <begin position="540"/>
        <end position="558"/>
    </location>
</feature>
<reference evidence="3 4" key="1">
    <citation type="journal article" date="2013" name="Int. J. Syst. Evol. Microbiol.">
        <title>Tumebacillus flagellatus sp. nov., an alpha-amylase/pullulanase-producing bacterium isolated from cassava wastewater.</title>
        <authorList>
            <person name="Wang Q."/>
            <person name="Xie N."/>
            <person name="Qin Y."/>
            <person name="Shen N."/>
            <person name="Zhu J."/>
            <person name="Mi H."/>
            <person name="Huang R."/>
        </authorList>
    </citation>
    <scope>NUCLEOTIDE SEQUENCE [LARGE SCALE GENOMIC DNA]</scope>
    <source>
        <strain evidence="3 4">GST4</strain>
    </source>
</reference>
<evidence type="ECO:0000256" key="2">
    <source>
        <dbReference type="SAM" id="SignalP"/>
    </source>
</evidence>
<keyword evidence="2" id="KW-0732">Signal</keyword>
<feature type="transmembrane region" description="Helical" evidence="1">
    <location>
        <begin position="386"/>
        <end position="408"/>
    </location>
</feature>
<comment type="caution">
    <text evidence="3">The sequence shown here is derived from an EMBL/GenBank/DDBJ whole genome shotgun (WGS) entry which is preliminary data.</text>
</comment>
<feature type="transmembrane region" description="Helical" evidence="1">
    <location>
        <begin position="699"/>
        <end position="716"/>
    </location>
</feature>
<feature type="signal peptide" evidence="2">
    <location>
        <begin position="1"/>
        <end position="29"/>
    </location>
</feature>
<gene>
    <name evidence="3" type="ORF">EL26_19710</name>
</gene>
<dbReference type="Proteomes" id="UP000027931">
    <property type="component" value="Unassembled WGS sequence"/>
</dbReference>
<feature type="transmembrane region" description="Helical" evidence="1">
    <location>
        <begin position="420"/>
        <end position="436"/>
    </location>
</feature>
<feature type="transmembrane region" description="Helical" evidence="1">
    <location>
        <begin position="590"/>
        <end position="608"/>
    </location>
</feature>
<keyword evidence="1" id="KW-0812">Transmembrane</keyword>
<evidence type="ECO:0000313" key="3">
    <source>
        <dbReference type="EMBL" id="KEO81604.1"/>
    </source>
</evidence>
<accession>A0A074LKJ8</accession>
<evidence type="ECO:0000256" key="1">
    <source>
        <dbReference type="SAM" id="Phobius"/>
    </source>
</evidence>
<feature type="transmembrane region" description="Helical" evidence="1">
    <location>
        <begin position="442"/>
        <end position="461"/>
    </location>
</feature>
<keyword evidence="1" id="KW-0472">Membrane</keyword>
<dbReference type="EMBL" id="JMIR01000034">
    <property type="protein sequence ID" value="KEO81604.1"/>
    <property type="molecule type" value="Genomic_DNA"/>
</dbReference>
<proteinExistence type="predicted"/>
<sequence length="734" mass="79257">MIWKKACAWLVAACCFFCLCGTVSAPAQAAPAPQAKPDRQALLVLVNRLSVDDVAGMPHMQAMARGLLNVNSGGRRIDASAYATLALGVPAQLQESALLAFNADESLPAQTDIPAASMYRQLTGQPAHTQNGVLLLSLFKQQRKQDLRQWSGTPGSFGDALHSRGLKTAVYGSSDRGTREWRPAALLTADSHGRTDFGDVSARVLTSAPERPYGVRTDYARMLQALDQNQPGACASLLVFDLGDLFRLESYRPKLSAERYETLRTQTLREIDAFLGELLAKADAQHLLLVATPQVSAEAAIQQQWLAPVAMAGGNTQTDAVLTSATTRREGLVTNLDVLPTLASFLQVDKPAGMIGYPLTTTTKLKPSALEVLHASTVWTYTHRDLLLWIIGAFVGTGFLAAVCRLLFASGPSLAFTRRLLWCILAMPLCLYTLPLWHARNFAETCAALLASLLVGVAIPFRILPFTQSVAGRAVWVAGWTVGVILLDIWQGGPLAKSSILSYDPIVGARYYGVGNEYMGVLVGAVSLLYGVLLQRRVPYGNLAFFLTGMLLTVFFASPVLGTNTGGALTMAGTTALCLAMQKRHRPPRALFYTLLSLCGALGIVVWLNQSPAMPSHIGTATHQVISGGFIEVLRIFSRKSEMFLRFFTTSAWSVVLMAVYVGFLLFLLRKPQDFPAAPALTGAALGAAVGLFTNDSGGAVAGMMLLFTLFPYLLLGLERLQQELDTAFSHRER</sequence>
<dbReference type="eggNOG" id="COG3119">
    <property type="taxonomic scope" value="Bacteria"/>
</dbReference>
<protein>
    <submittedName>
        <fullName evidence="3">Uncharacterized protein</fullName>
    </submittedName>
</protein>
<dbReference type="AlphaFoldDB" id="A0A074LKJ8"/>
<name>A0A074LKJ8_9BACL</name>
<feature type="transmembrane region" description="Helical" evidence="1">
    <location>
        <begin position="473"/>
        <end position="491"/>
    </location>
</feature>
<feature type="transmembrane region" description="Helical" evidence="1">
    <location>
        <begin position="644"/>
        <end position="668"/>
    </location>
</feature>
<dbReference type="SUPFAM" id="SSF53649">
    <property type="entry name" value="Alkaline phosphatase-like"/>
    <property type="match status" value="1"/>
</dbReference>
<keyword evidence="4" id="KW-1185">Reference proteome</keyword>
<feature type="transmembrane region" description="Helical" evidence="1">
    <location>
        <begin position="511"/>
        <end position="533"/>
    </location>
</feature>
<evidence type="ECO:0000313" key="4">
    <source>
        <dbReference type="Proteomes" id="UP000027931"/>
    </source>
</evidence>
<keyword evidence="1" id="KW-1133">Transmembrane helix</keyword>
<dbReference type="STRING" id="1157490.EL26_19710"/>
<dbReference type="InterPro" id="IPR017850">
    <property type="entry name" value="Alkaline_phosphatase_core_sf"/>
</dbReference>
<organism evidence="3 4">
    <name type="scientific">Tumebacillus flagellatus</name>
    <dbReference type="NCBI Taxonomy" id="1157490"/>
    <lineage>
        <taxon>Bacteria</taxon>
        <taxon>Bacillati</taxon>
        <taxon>Bacillota</taxon>
        <taxon>Bacilli</taxon>
        <taxon>Bacillales</taxon>
        <taxon>Alicyclobacillaceae</taxon>
        <taxon>Tumebacillus</taxon>
    </lineage>
</organism>
<feature type="chain" id="PRO_5001698337" evidence="2">
    <location>
        <begin position="30"/>
        <end position="734"/>
    </location>
</feature>